<dbReference type="EMBL" id="JAUQSY010000003">
    <property type="protein sequence ID" value="MDO7874201.1"/>
    <property type="molecule type" value="Genomic_DNA"/>
</dbReference>
<evidence type="ECO:0000313" key="2">
    <source>
        <dbReference type="EMBL" id="MDO7874201.1"/>
    </source>
</evidence>
<sequence length="573" mass="64880">MPTTTTSRRFSPLLLAILSLLLLLLPFALLRQHSYFTIDDSLDSDVSVYYLLNKFRVALDFRPGIVVPPVMNGLPRNAMRTGICLTNIPYALLPTWAAYITNQVLVRLAGLLGMYGLLVGPWQLGRQRGLAAALALAWATLPAYTIFGATVLGQPALLLAFLELRRGAARWWHWLLIVLFAGWSTFAFIGPFALLALGGLLLWDWWRTRQLNWRLAAGIVVLVLASVVAEWPIFYSLLIAKQFVPHRLEFDFSRLAPLGWKAGLRGVTQYFLFGQYHASRFLRVSALLAVAVAVLRMPAGQRMVSLQRFAPWLLVLAALALIGGLYPQVMAWVKLHWPSISVFNAGRFYFLGPLFFFLLLALAVRDLPRRWQLAIVGLQLFTGLAMNTEWVNNLRILAGRARPHDPSYEAYEAPALFQEIQQHIRQQTGLVPSQYRVACLGMAPGVAQLNNFYTLDSYQNYYPLTYKRQFRPIIAGELAKSQELSNYYDAWGSRCYLFSAELGRDFQVGAYQQRVVQDLAFDMPAFRGMGGQYVLSAVRLATPQRSGLRLVRVFARSGAYWRIWLYELDSQKK</sequence>
<feature type="transmembrane region" description="Helical" evidence="1">
    <location>
        <begin position="346"/>
        <end position="364"/>
    </location>
</feature>
<reference evidence="2" key="1">
    <citation type="submission" date="2023-07" db="EMBL/GenBank/DDBJ databases">
        <authorList>
            <person name="Kim M.K."/>
        </authorList>
    </citation>
    <scope>NUCLEOTIDE SEQUENCE</scope>
    <source>
        <strain evidence="2">ASUV-10-1</strain>
    </source>
</reference>
<gene>
    <name evidence="2" type="ORF">Q5H93_05605</name>
</gene>
<feature type="transmembrane region" description="Helical" evidence="1">
    <location>
        <begin position="130"/>
        <end position="152"/>
    </location>
</feature>
<keyword evidence="3" id="KW-1185">Reference proteome</keyword>
<organism evidence="2 3">
    <name type="scientific">Hymenobacter aranciens</name>
    <dbReference type="NCBI Taxonomy" id="3063996"/>
    <lineage>
        <taxon>Bacteria</taxon>
        <taxon>Pseudomonadati</taxon>
        <taxon>Bacteroidota</taxon>
        <taxon>Cytophagia</taxon>
        <taxon>Cytophagales</taxon>
        <taxon>Hymenobacteraceae</taxon>
        <taxon>Hymenobacter</taxon>
    </lineage>
</organism>
<feature type="transmembrane region" description="Helical" evidence="1">
    <location>
        <begin position="172"/>
        <end position="203"/>
    </location>
</feature>
<evidence type="ECO:0000256" key="1">
    <source>
        <dbReference type="SAM" id="Phobius"/>
    </source>
</evidence>
<comment type="caution">
    <text evidence="2">The sequence shown here is derived from an EMBL/GenBank/DDBJ whole genome shotgun (WGS) entry which is preliminary data.</text>
</comment>
<name>A0ABT9B7F4_9BACT</name>
<feature type="transmembrane region" description="Helical" evidence="1">
    <location>
        <begin position="215"/>
        <end position="238"/>
    </location>
</feature>
<evidence type="ECO:0000313" key="3">
    <source>
        <dbReference type="Proteomes" id="UP001176429"/>
    </source>
</evidence>
<dbReference type="Proteomes" id="UP001176429">
    <property type="component" value="Unassembled WGS sequence"/>
</dbReference>
<keyword evidence="1" id="KW-0472">Membrane</keyword>
<proteinExistence type="predicted"/>
<feature type="transmembrane region" description="Helical" evidence="1">
    <location>
        <begin position="96"/>
        <end position="118"/>
    </location>
</feature>
<protein>
    <submittedName>
        <fullName evidence="2">DUF6044 family protein</fullName>
    </submittedName>
</protein>
<accession>A0ABT9B7F4</accession>
<dbReference type="Pfam" id="PF19510">
    <property type="entry name" value="DUF6044"/>
    <property type="match status" value="1"/>
</dbReference>
<feature type="transmembrane region" description="Helical" evidence="1">
    <location>
        <begin position="309"/>
        <end position="326"/>
    </location>
</feature>
<keyword evidence="1" id="KW-1133">Transmembrane helix</keyword>
<keyword evidence="1" id="KW-0812">Transmembrane</keyword>
<dbReference type="RefSeq" id="WP_305005517.1">
    <property type="nucleotide sequence ID" value="NZ_JAUQSY010000003.1"/>
</dbReference>
<dbReference type="InterPro" id="IPR046107">
    <property type="entry name" value="DUF6044"/>
</dbReference>